<name>A0ABS8W050_DATST</name>
<comment type="caution">
    <text evidence="1">The sequence shown here is derived from an EMBL/GenBank/DDBJ whole genome shotgun (WGS) entry which is preliminary data.</text>
</comment>
<dbReference type="EMBL" id="JACEIK010006353">
    <property type="protein sequence ID" value="MCE2055565.1"/>
    <property type="molecule type" value="Genomic_DNA"/>
</dbReference>
<organism evidence="1 2">
    <name type="scientific">Datura stramonium</name>
    <name type="common">Jimsonweed</name>
    <name type="synonym">Common thornapple</name>
    <dbReference type="NCBI Taxonomy" id="4076"/>
    <lineage>
        <taxon>Eukaryota</taxon>
        <taxon>Viridiplantae</taxon>
        <taxon>Streptophyta</taxon>
        <taxon>Embryophyta</taxon>
        <taxon>Tracheophyta</taxon>
        <taxon>Spermatophyta</taxon>
        <taxon>Magnoliopsida</taxon>
        <taxon>eudicotyledons</taxon>
        <taxon>Gunneridae</taxon>
        <taxon>Pentapetalae</taxon>
        <taxon>asterids</taxon>
        <taxon>lamiids</taxon>
        <taxon>Solanales</taxon>
        <taxon>Solanaceae</taxon>
        <taxon>Solanoideae</taxon>
        <taxon>Datureae</taxon>
        <taxon>Datura</taxon>
    </lineage>
</organism>
<reference evidence="1 2" key="1">
    <citation type="journal article" date="2021" name="BMC Genomics">
        <title>Datura genome reveals duplications of psychoactive alkaloid biosynthetic genes and high mutation rate following tissue culture.</title>
        <authorList>
            <person name="Rajewski A."/>
            <person name="Carter-House D."/>
            <person name="Stajich J."/>
            <person name="Litt A."/>
        </authorList>
    </citation>
    <scope>NUCLEOTIDE SEQUENCE [LARGE SCALE GENOMIC DNA]</scope>
    <source>
        <strain evidence="1">AR-01</strain>
    </source>
</reference>
<evidence type="ECO:0000313" key="2">
    <source>
        <dbReference type="Proteomes" id="UP000823775"/>
    </source>
</evidence>
<sequence length="85" mass="9474">MGGKWVGCAEFGQTLISVSAETIINCSLFPNFEKKESSKRDVKMGLCVAPYLQCPCLEDFRLVIVLHANEKVVIVWTPAEGNEKR</sequence>
<dbReference type="Proteomes" id="UP000823775">
    <property type="component" value="Unassembled WGS sequence"/>
</dbReference>
<proteinExistence type="predicted"/>
<keyword evidence="2" id="KW-1185">Reference proteome</keyword>
<evidence type="ECO:0000313" key="1">
    <source>
        <dbReference type="EMBL" id="MCE2055565.1"/>
    </source>
</evidence>
<gene>
    <name evidence="1" type="ORF">HAX54_042884</name>
</gene>
<accession>A0ABS8W050</accession>
<protein>
    <submittedName>
        <fullName evidence="1">Uncharacterized protein</fullName>
    </submittedName>
</protein>